<gene>
    <name evidence="1" type="ORF">llap_7680</name>
</gene>
<dbReference type="EMBL" id="KZ506042">
    <property type="protein sequence ID" value="PKU42022.1"/>
    <property type="molecule type" value="Genomic_DNA"/>
</dbReference>
<dbReference type="PANTHER" id="PTHR33332">
    <property type="entry name" value="REVERSE TRANSCRIPTASE DOMAIN-CONTAINING PROTEIN"/>
    <property type="match status" value="1"/>
</dbReference>
<evidence type="ECO:0008006" key="3">
    <source>
        <dbReference type="Google" id="ProtNLM"/>
    </source>
</evidence>
<dbReference type="AlphaFoldDB" id="A0A2I0U7M9"/>
<protein>
    <recommendedName>
        <fullName evidence="3">Rna-directed dna polymerase from mobile element jockey-like</fullName>
    </recommendedName>
</protein>
<name>A0A2I0U7M9_LIMLA</name>
<keyword evidence="2" id="KW-1185">Reference proteome</keyword>
<sequence length="236" mass="27121">MRFNKAKCRVLHLGHNNPMQRYRLGEEWLESCLAEKDLGVLVDCQLNTSQQCAQVAKKANSILACVRNSMVRNLGGDRPPVLGTARASRLTPVSVELGRRDKSLWISQTDDLYIYHFRSASTLLVYDRTLNEPHFGFYLKMEQTHMSSYKGSLMKWYQLSVEVVSNQTNDDHPPEQVVQNNDAKHNNSLGIRTRIMRYICKPVLRELEDEVAKLLSITSEKLWQSGEVPVDWKRGN</sequence>
<reference evidence="2" key="1">
    <citation type="submission" date="2017-11" db="EMBL/GenBank/DDBJ databases">
        <authorList>
            <person name="Lima N.C."/>
            <person name="Parody-Merino A.M."/>
            <person name="Battley P.F."/>
            <person name="Fidler A.E."/>
            <person name="Prosdocimi F."/>
        </authorList>
    </citation>
    <scope>NUCLEOTIDE SEQUENCE [LARGE SCALE GENOMIC DNA]</scope>
</reference>
<reference evidence="2" key="2">
    <citation type="submission" date="2017-12" db="EMBL/GenBank/DDBJ databases">
        <title>Genome sequence of the Bar-tailed Godwit (Limosa lapponica baueri).</title>
        <authorList>
            <person name="Lima N.C.B."/>
            <person name="Parody-Merino A.M."/>
            <person name="Battley P.F."/>
            <person name="Fidler A.E."/>
            <person name="Prosdocimi F."/>
        </authorList>
    </citation>
    <scope>NUCLEOTIDE SEQUENCE [LARGE SCALE GENOMIC DNA]</scope>
</reference>
<proteinExistence type="predicted"/>
<evidence type="ECO:0000313" key="1">
    <source>
        <dbReference type="EMBL" id="PKU42022.1"/>
    </source>
</evidence>
<dbReference type="Proteomes" id="UP000233556">
    <property type="component" value="Unassembled WGS sequence"/>
</dbReference>
<evidence type="ECO:0000313" key="2">
    <source>
        <dbReference type="Proteomes" id="UP000233556"/>
    </source>
</evidence>
<accession>A0A2I0U7M9</accession>
<organism evidence="1 2">
    <name type="scientific">Limosa lapponica baueri</name>
    <dbReference type="NCBI Taxonomy" id="1758121"/>
    <lineage>
        <taxon>Eukaryota</taxon>
        <taxon>Metazoa</taxon>
        <taxon>Chordata</taxon>
        <taxon>Craniata</taxon>
        <taxon>Vertebrata</taxon>
        <taxon>Euteleostomi</taxon>
        <taxon>Archelosauria</taxon>
        <taxon>Archosauria</taxon>
        <taxon>Dinosauria</taxon>
        <taxon>Saurischia</taxon>
        <taxon>Theropoda</taxon>
        <taxon>Coelurosauria</taxon>
        <taxon>Aves</taxon>
        <taxon>Neognathae</taxon>
        <taxon>Neoaves</taxon>
        <taxon>Charadriiformes</taxon>
        <taxon>Scolopacidae</taxon>
        <taxon>Limosa</taxon>
    </lineage>
</organism>